<dbReference type="OrthoDB" id="8678477at2"/>
<keyword evidence="4" id="KW-1185">Reference proteome</keyword>
<organism evidence="3 4">
    <name type="scientific">Bordetella genomosp. 11</name>
    <dbReference type="NCBI Taxonomy" id="1416808"/>
    <lineage>
        <taxon>Bacteria</taxon>
        <taxon>Pseudomonadati</taxon>
        <taxon>Pseudomonadota</taxon>
        <taxon>Betaproteobacteria</taxon>
        <taxon>Burkholderiales</taxon>
        <taxon>Alcaligenaceae</taxon>
        <taxon>Bordetella</taxon>
    </lineage>
</organism>
<sequence>MPKETLMWKKALAALGSTLTLIQAFPAAAEYPDKPIHLYVGFVPGGGTDVSARIVAQRLSAILNQQIIIENKPGASGLIAADMVAKAPPDGYTLLLANMQSTVAAPYVLPTSFDPIKDFTPVRYIGSVPNVLAINPTKHDFKTVQDLVKAARAKPGSLTYASSGMGSPQHLTAARFSQIEKVEMIHVPYKGSGQAVADLLGGQVDLNFDTLPGVIGQVQAGKLRPLAVTGSQRSPRLPDVPTLAEAGVKGVDVVQWYAVLAPGNLPKPVLDRLDQALAQTLKDPSVRAKLNDQGMDVGGGPDTPAAFRAYVDSEWAKYGRLTSSLGLTKAQAKQ</sequence>
<dbReference type="PANTHER" id="PTHR42928:SF5">
    <property type="entry name" value="BLR1237 PROTEIN"/>
    <property type="match status" value="1"/>
</dbReference>
<keyword evidence="2" id="KW-0732">Signal</keyword>
<feature type="signal peptide" evidence="2">
    <location>
        <begin position="1"/>
        <end position="29"/>
    </location>
</feature>
<dbReference type="Gene3D" id="3.40.190.150">
    <property type="entry name" value="Bordetella uptake gene, domain 1"/>
    <property type="match status" value="1"/>
</dbReference>
<gene>
    <name evidence="3" type="ORF">CAL28_14530</name>
</gene>
<feature type="chain" id="PRO_5012130557" evidence="2">
    <location>
        <begin position="30"/>
        <end position="334"/>
    </location>
</feature>
<comment type="similarity">
    <text evidence="1">Belongs to the UPF0065 (bug) family.</text>
</comment>
<accession>A0A261UIC2</accession>
<evidence type="ECO:0000256" key="2">
    <source>
        <dbReference type="SAM" id="SignalP"/>
    </source>
</evidence>
<dbReference type="EMBL" id="NEVS01000004">
    <property type="protein sequence ID" value="OZI60613.1"/>
    <property type="molecule type" value="Genomic_DNA"/>
</dbReference>
<reference evidence="4" key="1">
    <citation type="submission" date="2017-05" db="EMBL/GenBank/DDBJ databases">
        <title>Complete and WGS of Bordetella genogroups.</title>
        <authorList>
            <person name="Spilker T."/>
            <person name="Lipuma J."/>
        </authorList>
    </citation>
    <scope>NUCLEOTIDE SEQUENCE [LARGE SCALE GENOMIC DNA]</scope>
    <source>
        <strain evidence="4">AU8856</strain>
    </source>
</reference>
<dbReference type="Pfam" id="PF03401">
    <property type="entry name" value="TctC"/>
    <property type="match status" value="1"/>
</dbReference>
<dbReference type="InterPro" id="IPR042100">
    <property type="entry name" value="Bug_dom1"/>
</dbReference>
<dbReference type="Gene3D" id="3.40.190.10">
    <property type="entry name" value="Periplasmic binding protein-like II"/>
    <property type="match status" value="1"/>
</dbReference>
<dbReference type="PIRSF" id="PIRSF017082">
    <property type="entry name" value="YflP"/>
    <property type="match status" value="1"/>
</dbReference>
<evidence type="ECO:0000313" key="4">
    <source>
        <dbReference type="Proteomes" id="UP000215767"/>
    </source>
</evidence>
<dbReference type="SUPFAM" id="SSF53850">
    <property type="entry name" value="Periplasmic binding protein-like II"/>
    <property type="match status" value="1"/>
</dbReference>
<dbReference type="CDD" id="cd07012">
    <property type="entry name" value="PBP2_Bug_TTT"/>
    <property type="match status" value="1"/>
</dbReference>
<proteinExistence type="inferred from homology"/>
<evidence type="ECO:0000313" key="3">
    <source>
        <dbReference type="EMBL" id="OZI60613.1"/>
    </source>
</evidence>
<comment type="caution">
    <text evidence="3">The sequence shown here is derived from an EMBL/GenBank/DDBJ whole genome shotgun (WGS) entry which is preliminary data.</text>
</comment>
<name>A0A261UIC2_9BORD</name>
<evidence type="ECO:0000256" key="1">
    <source>
        <dbReference type="ARBA" id="ARBA00006987"/>
    </source>
</evidence>
<dbReference type="Proteomes" id="UP000215767">
    <property type="component" value="Unassembled WGS sequence"/>
</dbReference>
<protein>
    <submittedName>
        <fullName evidence="3">ABC transporter substrate-binding protein</fullName>
    </submittedName>
</protein>
<dbReference type="AlphaFoldDB" id="A0A261UIC2"/>
<dbReference type="InterPro" id="IPR005064">
    <property type="entry name" value="BUG"/>
</dbReference>
<dbReference type="PANTHER" id="PTHR42928">
    <property type="entry name" value="TRICARBOXYLATE-BINDING PROTEIN"/>
    <property type="match status" value="1"/>
</dbReference>